<keyword evidence="2" id="KW-0032">Aminotransferase</keyword>
<dbReference type="GO" id="GO:0008483">
    <property type="term" value="F:transaminase activity"/>
    <property type="evidence" value="ECO:0007669"/>
    <property type="project" value="UniProtKB-KW"/>
</dbReference>
<comment type="caution">
    <text evidence="2">The sequence shown here is derived from an EMBL/GenBank/DDBJ whole genome shotgun (WGS) entry which is preliminary data.</text>
</comment>
<reference evidence="2" key="2">
    <citation type="submission" date="2023-06" db="EMBL/GenBank/DDBJ databases">
        <authorList>
            <consortium name="Lawrence Berkeley National Laboratory"/>
            <person name="Haridas S."/>
            <person name="Hensen N."/>
            <person name="Bonometti L."/>
            <person name="Westerberg I."/>
            <person name="Brannstrom I.O."/>
            <person name="Guillou S."/>
            <person name="Cros-Aarteil S."/>
            <person name="Calhoun S."/>
            <person name="Kuo A."/>
            <person name="Mondo S."/>
            <person name="Pangilinan J."/>
            <person name="Riley R."/>
            <person name="Labutti K."/>
            <person name="Andreopoulos B."/>
            <person name="Lipzen A."/>
            <person name="Chen C."/>
            <person name="Yanf M."/>
            <person name="Daum C."/>
            <person name="Ng V."/>
            <person name="Clum A."/>
            <person name="Steindorff A."/>
            <person name="Ohm R."/>
            <person name="Martin F."/>
            <person name="Silar P."/>
            <person name="Natvig D."/>
            <person name="Lalanne C."/>
            <person name="Gautier V."/>
            <person name="Ament-Velasquez S.L."/>
            <person name="Kruys A."/>
            <person name="Hutchinson M.I."/>
            <person name="Powell A.J."/>
            <person name="Barry K."/>
            <person name="Miller A.N."/>
            <person name="Grigoriev I.V."/>
            <person name="Debuchy R."/>
            <person name="Gladieux P."/>
            <person name="Thoren M.H."/>
            <person name="Johannesson H."/>
        </authorList>
    </citation>
    <scope>NUCLEOTIDE SEQUENCE</scope>
    <source>
        <strain evidence="2">CBS 958.72</strain>
    </source>
</reference>
<feature type="region of interest" description="Disordered" evidence="1">
    <location>
        <begin position="116"/>
        <end position="146"/>
    </location>
</feature>
<dbReference type="InterPro" id="IPR043132">
    <property type="entry name" value="BCAT-like_C"/>
</dbReference>
<dbReference type="Gene3D" id="3.20.10.10">
    <property type="entry name" value="D-amino Acid Aminotransferase, subunit A, domain 2"/>
    <property type="match status" value="1"/>
</dbReference>
<sequence>MGANFQLLSSLRYDAALLQVTDSPLNDGGWNRVKKSPFYMLDFHRDRMLRAATHWGWDAAVEALSGDAGLQRLEEALAGAIGEEQSAPLRVRVVISEQGAIEIVTGKVPETTLSNLYPAKLPAPGEAPTGPSEPDSRQITTPSKVPAYEVVVDESGTARSEYTHFKTTKRAMYDVARQRARIGPTDAKEVLIVYDADGHVMEGSTTTPYFWRGGRWVTPAVSSQYSLDSGSGGQDGTTRRWILEKGLAFEDVILASSLVDGEECWLSNGVRGFMFGRIKLHHDPKI</sequence>
<dbReference type="Pfam" id="PF01063">
    <property type="entry name" value="Aminotran_4"/>
    <property type="match status" value="1"/>
</dbReference>
<keyword evidence="3" id="KW-1185">Reference proteome</keyword>
<reference evidence="2" key="1">
    <citation type="journal article" date="2023" name="Mol. Phylogenet. Evol.">
        <title>Genome-scale phylogeny and comparative genomics of the fungal order Sordariales.</title>
        <authorList>
            <person name="Hensen N."/>
            <person name="Bonometti L."/>
            <person name="Westerberg I."/>
            <person name="Brannstrom I.O."/>
            <person name="Guillou S."/>
            <person name="Cros-Aarteil S."/>
            <person name="Calhoun S."/>
            <person name="Haridas S."/>
            <person name="Kuo A."/>
            <person name="Mondo S."/>
            <person name="Pangilinan J."/>
            <person name="Riley R."/>
            <person name="LaButti K."/>
            <person name="Andreopoulos B."/>
            <person name="Lipzen A."/>
            <person name="Chen C."/>
            <person name="Yan M."/>
            <person name="Daum C."/>
            <person name="Ng V."/>
            <person name="Clum A."/>
            <person name="Steindorff A."/>
            <person name="Ohm R.A."/>
            <person name="Martin F."/>
            <person name="Silar P."/>
            <person name="Natvig D.O."/>
            <person name="Lalanne C."/>
            <person name="Gautier V."/>
            <person name="Ament-Velasquez S.L."/>
            <person name="Kruys A."/>
            <person name="Hutchinson M.I."/>
            <person name="Powell A.J."/>
            <person name="Barry K."/>
            <person name="Miller A.N."/>
            <person name="Grigoriev I.V."/>
            <person name="Debuchy R."/>
            <person name="Gladieux P."/>
            <person name="Hiltunen Thoren M."/>
            <person name="Johannesson H."/>
        </authorList>
    </citation>
    <scope>NUCLEOTIDE SEQUENCE</scope>
    <source>
        <strain evidence="2">CBS 958.72</strain>
    </source>
</reference>
<name>A0AAE0JXG7_9PEZI</name>
<dbReference type="Proteomes" id="UP001287356">
    <property type="component" value="Unassembled WGS sequence"/>
</dbReference>
<evidence type="ECO:0000313" key="2">
    <source>
        <dbReference type="EMBL" id="KAK3365770.1"/>
    </source>
</evidence>
<gene>
    <name evidence="2" type="ORF">B0T24DRAFT_399823</name>
</gene>
<dbReference type="AlphaFoldDB" id="A0AAE0JXG7"/>
<protein>
    <submittedName>
        <fullName evidence="2">Aminotransferase</fullName>
    </submittedName>
</protein>
<dbReference type="InterPro" id="IPR001544">
    <property type="entry name" value="Aminotrans_IV"/>
</dbReference>
<proteinExistence type="predicted"/>
<dbReference type="InterPro" id="IPR036038">
    <property type="entry name" value="Aminotransferase-like"/>
</dbReference>
<keyword evidence="2" id="KW-0808">Transferase</keyword>
<accession>A0AAE0JXG7</accession>
<evidence type="ECO:0000256" key="1">
    <source>
        <dbReference type="SAM" id="MobiDB-lite"/>
    </source>
</evidence>
<dbReference type="EMBL" id="JAULSN010000008">
    <property type="protein sequence ID" value="KAK3365770.1"/>
    <property type="molecule type" value="Genomic_DNA"/>
</dbReference>
<dbReference type="SUPFAM" id="SSF56752">
    <property type="entry name" value="D-aminoacid aminotransferase-like PLP-dependent enzymes"/>
    <property type="match status" value="1"/>
</dbReference>
<organism evidence="2 3">
    <name type="scientific">Lasiosphaeria ovina</name>
    <dbReference type="NCBI Taxonomy" id="92902"/>
    <lineage>
        <taxon>Eukaryota</taxon>
        <taxon>Fungi</taxon>
        <taxon>Dikarya</taxon>
        <taxon>Ascomycota</taxon>
        <taxon>Pezizomycotina</taxon>
        <taxon>Sordariomycetes</taxon>
        <taxon>Sordariomycetidae</taxon>
        <taxon>Sordariales</taxon>
        <taxon>Lasiosphaeriaceae</taxon>
        <taxon>Lasiosphaeria</taxon>
    </lineage>
</organism>
<dbReference type="InterPro" id="IPR043131">
    <property type="entry name" value="BCAT-like_N"/>
</dbReference>
<evidence type="ECO:0000313" key="3">
    <source>
        <dbReference type="Proteomes" id="UP001287356"/>
    </source>
</evidence>
<dbReference type="Gene3D" id="3.30.470.10">
    <property type="match status" value="1"/>
</dbReference>